<comment type="subcellular location">
    <subcellularLocation>
        <location evidence="1 11">Cell membrane</location>
        <topology evidence="1 11">Multi-pass membrane protein</topology>
    </subcellularLocation>
</comment>
<dbReference type="Proteomes" id="UP000590442">
    <property type="component" value="Unassembled WGS sequence"/>
</dbReference>
<keyword evidence="11" id="KW-0813">Transport</keyword>
<keyword evidence="8 11" id="KW-0407">Ion channel</keyword>
<dbReference type="EMBL" id="JAATJJ010000002">
    <property type="protein sequence ID" value="NJB72504.1"/>
    <property type="molecule type" value="Genomic_DNA"/>
</dbReference>
<dbReference type="HAMAP" id="MF_00454">
    <property type="entry name" value="FluC"/>
    <property type="match status" value="1"/>
</dbReference>
<accession>A0A846R548</accession>
<evidence type="ECO:0000256" key="9">
    <source>
        <dbReference type="ARBA" id="ARBA00035120"/>
    </source>
</evidence>
<evidence type="ECO:0000256" key="3">
    <source>
        <dbReference type="ARBA" id="ARBA00022519"/>
    </source>
</evidence>
<proteinExistence type="inferred from homology"/>
<keyword evidence="6 11" id="KW-0406">Ion transport</keyword>
<comment type="function">
    <text evidence="11">Fluoride-specific ion channel. Important for reducing fluoride concentration in the cell, thus reducing its toxicity.</text>
</comment>
<evidence type="ECO:0000256" key="11">
    <source>
        <dbReference type="HAMAP-Rule" id="MF_00454"/>
    </source>
</evidence>
<keyword evidence="13" id="KW-1185">Reference proteome</keyword>
<protein>
    <recommendedName>
        <fullName evidence="11">Fluoride-specific ion channel FluC</fullName>
    </recommendedName>
</protein>
<feature type="transmembrane region" description="Helical" evidence="11">
    <location>
        <begin position="65"/>
        <end position="84"/>
    </location>
</feature>
<comment type="activity regulation">
    <text evidence="11">Na(+) is not transported, but it plays an essential structural role and its presence is essential for fluoride channel function.</text>
</comment>
<dbReference type="GO" id="GO:0046872">
    <property type="term" value="F:metal ion binding"/>
    <property type="evidence" value="ECO:0007669"/>
    <property type="project" value="UniProtKB-KW"/>
</dbReference>
<evidence type="ECO:0000256" key="5">
    <source>
        <dbReference type="ARBA" id="ARBA00022989"/>
    </source>
</evidence>
<organism evidence="12 13">
    <name type="scientific">Saonia flava</name>
    <dbReference type="NCBI Taxonomy" id="523696"/>
    <lineage>
        <taxon>Bacteria</taxon>
        <taxon>Pseudomonadati</taxon>
        <taxon>Bacteroidota</taxon>
        <taxon>Flavobacteriia</taxon>
        <taxon>Flavobacteriales</taxon>
        <taxon>Flavobacteriaceae</taxon>
        <taxon>Saonia</taxon>
    </lineage>
</organism>
<keyword evidence="11" id="KW-0915">Sodium</keyword>
<evidence type="ECO:0000256" key="6">
    <source>
        <dbReference type="ARBA" id="ARBA00023065"/>
    </source>
</evidence>
<gene>
    <name evidence="11" type="primary">fluC</name>
    <name evidence="11" type="synonym">crcB</name>
    <name evidence="12" type="ORF">GGR42_002995</name>
</gene>
<feature type="transmembrane region" description="Helical" evidence="11">
    <location>
        <begin position="96"/>
        <end position="119"/>
    </location>
</feature>
<evidence type="ECO:0000313" key="13">
    <source>
        <dbReference type="Proteomes" id="UP000590442"/>
    </source>
</evidence>
<evidence type="ECO:0000256" key="8">
    <source>
        <dbReference type="ARBA" id="ARBA00023303"/>
    </source>
</evidence>
<dbReference type="GO" id="GO:0140114">
    <property type="term" value="P:cellular detoxification of fluoride"/>
    <property type="evidence" value="ECO:0007669"/>
    <property type="project" value="UniProtKB-UniRule"/>
</dbReference>
<comment type="catalytic activity">
    <reaction evidence="10">
        <text>fluoride(in) = fluoride(out)</text>
        <dbReference type="Rhea" id="RHEA:76159"/>
        <dbReference type="ChEBI" id="CHEBI:17051"/>
    </reaction>
    <physiologicalReaction direction="left-to-right" evidence="10">
        <dbReference type="Rhea" id="RHEA:76160"/>
    </physiologicalReaction>
</comment>
<dbReference type="Pfam" id="PF02537">
    <property type="entry name" value="CRCB"/>
    <property type="match status" value="1"/>
</dbReference>
<dbReference type="RefSeq" id="WP_167965574.1">
    <property type="nucleotide sequence ID" value="NZ_JAATJJ010000002.1"/>
</dbReference>
<feature type="binding site" evidence="11">
    <location>
        <position position="77"/>
    </location>
    <ligand>
        <name>Na(+)</name>
        <dbReference type="ChEBI" id="CHEBI:29101"/>
        <note>structural</note>
    </ligand>
</feature>
<name>A0A846R548_9FLAO</name>
<keyword evidence="2 11" id="KW-1003">Cell membrane</keyword>
<dbReference type="AlphaFoldDB" id="A0A846R548"/>
<keyword evidence="4 11" id="KW-0812">Transmembrane</keyword>
<dbReference type="GO" id="GO:0062054">
    <property type="term" value="F:fluoride channel activity"/>
    <property type="evidence" value="ECO:0007669"/>
    <property type="project" value="UniProtKB-UniRule"/>
</dbReference>
<comment type="caution">
    <text evidence="12">The sequence shown here is derived from an EMBL/GenBank/DDBJ whole genome shotgun (WGS) entry which is preliminary data.</text>
</comment>
<keyword evidence="5 11" id="KW-1133">Transmembrane helix</keyword>
<evidence type="ECO:0000256" key="1">
    <source>
        <dbReference type="ARBA" id="ARBA00004651"/>
    </source>
</evidence>
<dbReference type="InterPro" id="IPR003691">
    <property type="entry name" value="FluC"/>
</dbReference>
<evidence type="ECO:0000256" key="4">
    <source>
        <dbReference type="ARBA" id="ARBA00022692"/>
    </source>
</evidence>
<keyword evidence="3" id="KW-0997">Cell inner membrane</keyword>
<comment type="similarity">
    <text evidence="9 11">Belongs to the fluoride channel Fluc/FEX (TC 1.A.43) family.</text>
</comment>
<reference evidence="12 13" key="1">
    <citation type="submission" date="2020-03" db="EMBL/GenBank/DDBJ databases">
        <title>Genomic Encyclopedia of Type Strains, Phase IV (KMG-IV): sequencing the most valuable type-strain genomes for metagenomic binning, comparative biology and taxonomic classification.</title>
        <authorList>
            <person name="Goeker M."/>
        </authorList>
    </citation>
    <scope>NUCLEOTIDE SEQUENCE [LARGE SCALE GENOMIC DNA]</scope>
    <source>
        <strain evidence="12 13">DSM 29762</strain>
    </source>
</reference>
<dbReference type="PANTHER" id="PTHR28259:SF1">
    <property type="entry name" value="FLUORIDE EXPORT PROTEIN 1-RELATED"/>
    <property type="match status" value="1"/>
</dbReference>
<dbReference type="GO" id="GO:0005886">
    <property type="term" value="C:plasma membrane"/>
    <property type="evidence" value="ECO:0007669"/>
    <property type="project" value="UniProtKB-SubCell"/>
</dbReference>
<keyword evidence="11" id="KW-0479">Metal-binding</keyword>
<evidence type="ECO:0000313" key="12">
    <source>
        <dbReference type="EMBL" id="NJB72504.1"/>
    </source>
</evidence>
<keyword evidence="7 11" id="KW-0472">Membrane</keyword>
<feature type="transmembrane region" description="Helical" evidence="11">
    <location>
        <begin position="32"/>
        <end position="53"/>
    </location>
</feature>
<evidence type="ECO:0000256" key="10">
    <source>
        <dbReference type="ARBA" id="ARBA00035585"/>
    </source>
</evidence>
<evidence type="ECO:0000256" key="2">
    <source>
        <dbReference type="ARBA" id="ARBA00022475"/>
    </source>
</evidence>
<dbReference type="NCBIfam" id="TIGR00494">
    <property type="entry name" value="crcB"/>
    <property type="match status" value="1"/>
</dbReference>
<evidence type="ECO:0000256" key="7">
    <source>
        <dbReference type="ARBA" id="ARBA00023136"/>
    </source>
</evidence>
<dbReference type="PANTHER" id="PTHR28259">
    <property type="entry name" value="FLUORIDE EXPORT PROTEIN 1-RELATED"/>
    <property type="match status" value="1"/>
</dbReference>
<feature type="binding site" evidence="11">
    <location>
        <position position="74"/>
    </location>
    <ligand>
        <name>Na(+)</name>
        <dbReference type="ChEBI" id="CHEBI:29101"/>
        <note>structural</note>
    </ligand>
</feature>
<sequence length="123" mass="13420">MKQVVLVFLGGGFGSILRFLISKAYNSHLQHFFLGTFLVNIIGCLLIGFILGISARGNYLTPNQTLLLSTGFCGGFTTFSTFSYEGHSLLKTGELFQFSIYTILSIVIGVIAIALGLWLSKML</sequence>